<evidence type="ECO:0000313" key="4">
    <source>
        <dbReference type="Proteomes" id="UP000321954"/>
    </source>
</evidence>
<evidence type="ECO:0000313" key="3">
    <source>
        <dbReference type="EMBL" id="QED36482.1"/>
    </source>
</evidence>
<organism evidence="3 4">
    <name type="scientific">Antarcticibacterium arcticum</name>
    <dbReference type="NCBI Taxonomy" id="2585771"/>
    <lineage>
        <taxon>Bacteria</taxon>
        <taxon>Pseudomonadati</taxon>
        <taxon>Bacteroidota</taxon>
        <taxon>Flavobacteriia</taxon>
        <taxon>Flavobacteriales</taxon>
        <taxon>Flavobacteriaceae</taxon>
        <taxon>Antarcticibacterium</taxon>
    </lineage>
</organism>
<reference evidence="3 4" key="1">
    <citation type="submission" date="2019-08" db="EMBL/GenBank/DDBJ databases">
        <title>Antarcticibacterium arcticum sp. nov., a bacterium isolated from marine sediment of the Canadian Beaufort Sea.</title>
        <authorList>
            <person name="Lee Y.M."/>
            <person name="Baek K."/>
            <person name="Lee D.-H."/>
            <person name="Shin S.C."/>
            <person name="Jin Y.K."/>
            <person name="Park Y."/>
        </authorList>
    </citation>
    <scope>NUCLEOTIDE SEQUENCE [LARGE SCALE GENOMIC DNA]</scope>
    <source>
        <strain evidence="3 4">PAMC 28998</strain>
    </source>
</reference>
<protein>
    <submittedName>
        <fullName evidence="3">PH domain-containing protein</fullName>
    </submittedName>
</protein>
<dbReference type="Proteomes" id="UP000321954">
    <property type="component" value="Chromosome"/>
</dbReference>
<sequence length="175" mass="19690">MASVMDSFKNDVIDLESLPRFEEVEFQSISGNYLLKSNFQTGIFFLFILSGWIGLYYYEIGTSYLPVALAGIVILFGFKFWNNLMMQKKYGYALRERDILYRRGYIINSITIVPLNRIQHVAVSRDALDKILNISSLRIFTAGGSGSDISIPGLNPDLAASLKEALASRLTPNED</sequence>
<dbReference type="InterPro" id="IPR005182">
    <property type="entry name" value="YdbS-like_PH"/>
</dbReference>
<dbReference type="OrthoDB" id="1524472at2"/>
<feature type="transmembrane region" description="Helical" evidence="1">
    <location>
        <begin position="39"/>
        <end position="58"/>
    </location>
</feature>
<keyword evidence="1" id="KW-0812">Transmembrane</keyword>
<dbReference type="AlphaFoldDB" id="A0A5B8YET8"/>
<keyword evidence="4" id="KW-1185">Reference proteome</keyword>
<dbReference type="KEGG" id="anp:FK178_01570"/>
<evidence type="ECO:0000256" key="1">
    <source>
        <dbReference type="SAM" id="Phobius"/>
    </source>
</evidence>
<evidence type="ECO:0000259" key="2">
    <source>
        <dbReference type="Pfam" id="PF03703"/>
    </source>
</evidence>
<feature type="transmembrane region" description="Helical" evidence="1">
    <location>
        <begin position="64"/>
        <end position="81"/>
    </location>
</feature>
<name>A0A5B8YET8_9FLAO</name>
<dbReference type="PANTHER" id="PTHR34473">
    <property type="entry name" value="UPF0699 TRANSMEMBRANE PROTEIN YDBS"/>
    <property type="match status" value="1"/>
</dbReference>
<gene>
    <name evidence="3" type="ORF">FK178_01570</name>
</gene>
<accession>A0A5B8YET8</accession>
<keyword evidence="1" id="KW-0472">Membrane</keyword>
<dbReference type="EMBL" id="CP042476">
    <property type="protein sequence ID" value="QED36482.1"/>
    <property type="molecule type" value="Genomic_DNA"/>
</dbReference>
<keyword evidence="1" id="KW-1133">Transmembrane helix</keyword>
<proteinExistence type="predicted"/>
<dbReference type="Pfam" id="PF03703">
    <property type="entry name" value="bPH_2"/>
    <property type="match status" value="1"/>
</dbReference>
<feature type="domain" description="YdbS-like PH" evidence="2">
    <location>
        <begin position="89"/>
        <end position="165"/>
    </location>
</feature>
<dbReference type="RefSeq" id="WP_146830335.1">
    <property type="nucleotide sequence ID" value="NZ_CP042476.1"/>
</dbReference>
<dbReference type="PANTHER" id="PTHR34473:SF3">
    <property type="entry name" value="TRANSMEMBRANE PROTEIN-RELATED"/>
    <property type="match status" value="1"/>
</dbReference>